<evidence type="ECO:0000256" key="1">
    <source>
        <dbReference type="SAM" id="MobiDB-lite"/>
    </source>
</evidence>
<feature type="compositionally biased region" description="Basic and acidic residues" evidence="1">
    <location>
        <begin position="7"/>
        <end position="16"/>
    </location>
</feature>
<dbReference type="AlphaFoldDB" id="C6HRE9"/>
<dbReference type="EMBL" id="GG692436">
    <property type="protein sequence ID" value="EER37083.1"/>
    <property type="molecule type" value="Genomic_DNA"/>
</dbReference>
<dbReference type="VEuPathDB" id="FungiDB:HCDG_08534"/>
<evidence type="ECO:0000313" key="3">
    <source>
        <dbReference type="Proteomes" id="UP000002624"/>
    </source>
</evidence>
<dbReference type="Proteomes" id="UP000002624">
    <property type="component" value="Unassembled WGS sequence"/>
</dbReference>
<gene>
    <name evidence="2" type="ORF">HCDG_08534</name>
</gene>
<feature type="region of interest" description="Disordered" evidence="1">
    <location>
        <begin position="1"/>
        <end position="21"/>
    </location>
</feature>
<sequence>MTIRRPWRSDRYDTPRDPTIAPPTREIMALVTLAPSQGTSIRGSEFILGNTRRDDTAIVAKKKGTQSSKCAANRHQNTDPILSHWMNCWKGYPSRVNIGFQHHAGFDSGPWPGSQCKLFETGLWGCEG</sequence>
<name>C6HRE9_AJECH</name>
<protein>
    <submittedName>
        <fullName evidence="2">Uncharacterized protein</fullName>
    </submittedName>
</protein>
<reference evidence="3" key="1">
    <citation type="submission" date="2009-05" db="EMBL/GenBank/DDBJ databases">
        <title>The genome sequence of Ajellomyces capsulatus strain H143.</title>
        <authorList>
            <person name="Champion M."/>
            <person name="Cuomo C.A."/>
            <person name="Ma L.-J."/>
            <person name="Henn M.R."/>
            <person name="Sil A."/>
            <person name="Goldman B."/>
            <person name="Young S.K."/>
            <person name="Kodira C.D."/>
            <person name="Zeng Q."/>
            <person name="Koehrsen M."/>
            <person name="Alvarado L."/>
            <person name="Berlin A.M."/>
            <person name="Borenstein D."/>
            <person name="Chen Z."/>
            <person name="Engels R."/>
            <person name="Freedman E."/>
            <person name="Gellesch M."/>
            <person name="Goldberg J."/>
            <person name="Griggs A."/>
            <person name="Gujja S."/>
            <person name="Heiman D.I."/>
            <person name="Hepburn T.A."/>
            <person name="Howarth C."/>
            <person name="Jen D."/>
            <person name="Larson L."/>
            <person name="Lewis B."/>
            <person name="Mehta T."/>
            <person name="Park D."/>
            <person name="Pearson M."/>
            <person name="Roberts A."/>
            <person name="Saif S."/>
            <person name="Shea T.D."/>
            <person name="Shenoy N."/>
            <person name="Sisk P."/>
            <person name="Stolte C."/>
            <person name="Sykes S."/>
            <person name="Walk T."/>
            <person name="White J."/>
            <person name="Yandava C."/>
            <person name="Klein B."/>
            <person name="McEwen J.G."/>
            <person name="Puccia R."/>
            <person name="Goldman G.H."/>
            <person name="Felipe M.S."/>
            <person name="Nino-Vega G."/>
            <person name="San-Blas G."/>
            <person name="Taylor J.W."/>
            <person name="Mendoza L."/>
            <person name="Galagan J.E."/>
            <person name="Nusbaum C."/>
            <person name="Birren B.W."/>
        </authorList>
    </citation>
    <scope>NUCLEOTIDE SEQUENCE [LARGE SCALE GENOMIC DNA]</scope>
    <source>
        <strain evidence="3">H143</strain>
    </source>
</reference>
<organism evidence="2 3">
    <name type="scientific">Ajellomyces capsulatus (strain H143)</name>
    <name type="common">Darling's disease fungus</name>
    <name type="synonym">Histoplasma capsulatum</name>
    <dbReference type="NCBI Taxonomy" id="544712"/>
    <lineage>
        <taxon>Eukaryota</taxon>
        <taxon>Fungi</taxon>
        <taxon>Dikarya</taxon>
        <taxon>Ascomycota</taxon>
        <taxon>Pezizomycotina</taxon>
        <taxon>Eurotiomycetes</taxon>
        <taxon>Eurotiomycetidae</taxon>
        <taxon>Onygenales</taxon>
        <taxon>Ajellomycetaceae</taxon>
        <taxon>Histoplasma</taxon>
    </lineage>
</organism>
<accession>C6HRE9</accession>
<evidence type="ECO:0000313" key="2">
    <source>
        <dbReference type="EMBL" id="EER37083.1"/>
    </source>
</evidence>
<dbReference type="HOGENOM" id="CLU_1958961_0_0_1"/>
<proteinExistence type="predicted"/>